<reference evidence="1" key="1">
    <citation type="submission" date="2010-06" db="EMBL/GenBank/DDBJ databases">
        <authorList>
            <person name="Muzny D."/>
            <person name="Qin X."/>
            <person name="Buhay C."/>
            <person name="Dugan-Rocha S."/>
            <person name="Ding Y."/>
            <person name="Chen G."/>
            <person name="Hawes A."/>
            <person name="Holder M."/>
            <person name="Jhangiani S."/>
            <person name="Johnson A."/>
            <person name="Khan Z."/>
            <person name="Li Z."/>
            <person name="Liu W."/>
            <person name="Liu X."/>
            <person name="Perez L."/>
            <person name="Shen H."/>
            <person name="Wang Q."/>
            <person name="Watt J."/>
            <person name="Xi L."/>
            <person name="Xin Y."/>
            <person name="Zhou J."/>
            <person name="Deng J."/>
            <person name="Jiang H."/>
            <person name="Liu Y."/>
            <person name="Qu J."/>
            <person name="Song X.-Z."/>
            <person name="Zhang L."/>
            <person name="Villasana D."/>
            <person name="Johnson A."/>
            <person name="Liu J."/>
            <person name="Liyanage D."/>
            <person name="Lorensuhewa L."/>
            <person name="Robinson T."/>
            <person name="Song A."/>
            <person name="Song B.-B."/>
            <person name="Dinh H."/>
            <person name="Thornton R."/>
            <person name="Coyle M."/>
            <person name="Francisco L."/>
            <person name="Jackson L."/>
            <person name="Javaid M."/>
            <person name="Korchina V."/>
            <person name="Kovar C."/>
            <person name="Mata R."/>
            <person name="Mathew T."/>
            <person name="Ngo R."/>
            <person name="Nguyen L."/>
            <person name="Nguyen N."/>
            <person name="Okwuonu G."/>
            <person name="Ongeri F."/>
            <person name="Pham C."/>
            <person name="Simmons D."/>
            <person name="Wilczek-Boney K."/>
            <person name="Hale W."/>
            <person name="Jakkamsetti A."/>
            <person name="Pham P."/>
            <person name="Ruth R."/>
            <person name="San Lucas F."/>
            <person name="Warren J."/>
            <person name="Zhang J."/>
            <person name="Zhao Z."/>
            <person name="Zhou C."/>
            <person name="Zhu D."/>
            <person name="Lee S."/>
            <person name="Bess C."/>
            <person name="Blankenburg K."/>
            <person name="Forbes L."/>
            <person name="Fu Q."/>
            <person name="Gubbala S."/>
            <person name="Hirani K."/>
            <person name="Jayaseelan J.C."/>
            <person name="Lara F."/>
            <person name="Munidasa M."/>
            <person name="Palculict T."/>
            <person name="Patil S."/>
            <person name="Pu L.-L."/>
            <person name="Saada N."/>
            <person name="Tang L."/>
            <person name="Weissenberger G."/>
            <person name="Zhu Y."/>
            <person name="Hemphill L."/>
            <person name="Shang Y."/>
            <person name="Youmans B."/>
            <person name="Ayvaz T."/>
            <person name="Ross M."/>
            <person name="Santibanez J."/>
            <person name="Aqrawi P."/>
            <person name="Gross S."/>
            <person name="Joshi V."/>
            <person name="Fowler G."/>
            <person name="Nazareth L."/>
            <person name="Reid J."/>
            <person name="Worley K."/>
            <person name="Petrosino J."/>
            <person name="Highlander S."/>
            <person name="Gibbs R."/>
        </authorList>
    </citation>
    <scope>NUCLEOTIDE SEQUENCE [LARGE SCALE GENOMIC DNA]</scope>
    <source>
        <strain evidence="1">ATCC 35910</strain>
    </source>
</reference>
<sequence length="48" mass="5685">MIKSSENQQQKKLFIYNMTTNVNFPSTKDNSTHKKRLLKLSSPFFHII</sequence>
<comment type="caution">
    <text evidence="1">The sequence shown here is derived from an EMBL/GenBank/DDBJ whole genome shotgun (WGS) entry which is preliminary data.</text>
</comment>
<accession>A0ABN0ARA8</accession>
<protein>
    <submittedName>
        <fullName evidence="1">Uncharacterized protein</fullName>
    </submittedName>
</protein>
<proteinExistence type="predicted"/>
<dbReference type="EMBL" id="ACKQ02000007">
    <property type="protein sequence ID" value="EFK35576.1"/>
    <property type="molecule type" value="Genomic_DNA"/>
</dbReference>
<evidence type="ECO:0000313" key="1">
    <source>
        <dbReference type="EMBL" id="EFK35576.1"/>
    </source>
</evidence>
<name>A0ABN0ARA8_CHRGE</name>
<evidence type="ECO:0000313" key="2">
    <source>
        <dbReference type="Proteomes" id="UP000002969"/>
    </source>
</evidence>
<dbReference type="Proteomes" id="UP000002969">
    <property type="component" value="Unassembled WGS sequence"/>
</dbReference>
<organism evidence="1 2">
    <name type="scientific">Chryseobacterium gleum ATCC 35910</name>
    <dbReference type="NCBI Taxonomy" id="525257"/>
    <lineage>
        <taxon>Bacteria</taxon>
        <taxon>Pseudomonadati</taxon>
        <taxon>Bacteroidota</taxon>
        <taxon>Flavobacteriia</taxon>
        <taxon>Flavobacteriales</taxon>
        <taxon>Weeksellaceae</taxon>
        <taxon>Chryseobacterium group</taxon>
        <taxon>Chryseobacterium</taxon>
    </lineage>
</organism>
<gene>
    <name evidence="1" type="ORF">HMPREF0204_14645</name>
</gene>
<keyword evidence="2" id="KW-1185">Reference proteome</keyword>